<keyword evidence="5 8" id="KW-0812">Transmembrane</keyword>
<reference evidence="9 10" key="1">
    <citation type="submission" date="2019-04" db="EMBL/GenBank/DDBJ databases">
        <title>Annotation for the trematode Fasciola gigantica.</title>
        <authorList>
            <person name="Choi Y.-J."/>
        </authorList>
    </citation>
    <scope>NUCLEOTIDE SEQUENCE [LARGE SCALE GENOMIC DNA]</scope>
    <source>
        <strain evidence="9">Uganda_cow_1</strain>
    </source>
</reference>
<evidence type="ECO:0000256" key="2">
    <source>
        <dbReference type="ARBA" id="ARBA00008744"/>
    </source>
</evidence>
<evidence type="ECO:0000256" key="3">
    <source>
        <dbReference type="ARBA" id="ARBA00022676"/>
    </source>
</evidence>
<dbReference type="InterPro" id="IPR018732">
    <property type="entry name" value="Dpy-19/Dpy-19-like"/>
</dbReference>
<dbReference type="Proteomes" id="UP000316759">
    <property type="component" value="Unassembled WGS sequence"/>
</dbReference>
<accession>A0A504WVE6</accession>
<dbReference type="Pfam" id="PF10034">
    <property type="entry name" value="Dpy19"/>
    <property type="match status" value="1"/>
</dbReference>
<keyword evidence="3" id="KW-0328">Glycosyltransferase</keyword>
<keyword evidence="10" id="KW-1185">Reference proteome</keyword>
<evidence type="ECO:0000256" key="5">
    <source>
        <dbReference type="ARBA" id="ARBA00022692"/>
    </source>
</evidence>
<organism evidence="9 10">
    <name type="scientific">Fasciola gigantica</name>
    <name type="common">Giant liver fluke</name>
    <dbReference type="NCBI Taxonomy" id="46835"/>
    <lineage>
        <taxon>Eukaryota</taxon>
        <taxon>Metazoa</taxon>
        <taxon>Spiralia</taxon>
        <taxon>Lophotrochozoa</taxon>
        <taxon>Platyhelminthes</taxon>
        <taxon>Trematoda</taxon>
        <taxon>Digenea</taxon>
        <taxon>Plagiorchiida</taxon>
        <taxon>Echinostomata</taxon>
        <taxon>Echinostomatoidea</taxon>
        <taxon>Fasciolidae</taxon>
        <taxon>Fasciola</taxon>
    </lineage>
</organism>
<evidence type="ECO:0000256" key="8">
    <source>
        <dbReference type="SAM" id="Phobius"/>
    </source>
</evidence>
<gene>
    <name evidence="9" type="ORF">FGIG_12650</name>
</gene>
<sequence length="150" mass="16938">MVANETLAAAEPSVTSCVGPAEPAYFYTEVVFTLSGLILVGLCLSGWLIADRCCGDPTSVRSVSTTHPSLIGDHWLAVWGAVLPALGYFYNHREATRVQWTPPLRESFAYPFFVLQQAFLLHMLTESELIHIFRKNLRRVTFRWSFIQMI</sequence>
<evidence type="ECO:0000256" key="4">
    <source>
        <dbReference type="ARBA" id="ARBA00022679"/>
    </source>
</evidence>
<evidence type="ECO:0000313" key="9">
    <source>
        <dbReference type="EMBL" id="TPP39768.1"/>
    </source>
</evidence>
<evidence type="ECO:0000256" key="7">
    <source>
        <dbReference type="ARBA" id="ARBA00023136"/>
    </source>
</evidence>
<keyword evidence="6 8" id="KW-1133">Transmembrane helix</keyword>
<dbReference type="OrthoDB" id="6269378at2759"/>
<comment type="caution">
    <text evidence="9">The sequence shown here is derived from an EMBL/GenBank/DDBJ whole genome shotgun (WGS) entry which is preliminary data.</text>
</comment>
<evidence type="ECO:0000313" key="10">
    <source>
        <dbReference type="Proteomes" id="UP000316759"/>
    </source>
</evidence>
<dbReference type="EMBL" id="SUNJ01015784">
    <property type="protein sequence ID" value="TPP39768.1"/>
    <property type="molecule type" value="Genomic_DNA"/>
</dbReference>
<dbReference type="PANTHER" id="PTHR31488:SF1">
    <property type="entry name" value="C-MANNOSYLTRANSFERASE DPY19L1"/>
    <property type="match status" value="1"/>
</dbReference>
<dbReference type="GO" id="GO:0005637">
    <property type="term" value="C:nuclear inner membrane"/>
    <property type="evidence" value="ECO:0007669"/>
    <property type="project" value="TreeGrafter"/>
</dbReference>
<feature type="transmembrane region" description="Helical" evidence="8">
    <location>
        <begin position="30"/>
        <end position="50"/>
    </location>
</feature>
<keyword evidence="4" id="KW-0808">Transferase</keyword>
<evidence type="ECO:0000256" key="1">
    <source>
        <dbReference type="ARBA" id="ARBA00004141"/>
    </source>
</evidence>
<feature type="transmembrane region" description="Helical" evidence="8">
    <location>
        <begin position="70"/>
        <end position="90"/>
    </location>
</feature>
<dbReference type="STRING" id="46835.A0A504WVE6"/>
<comment type="similarity">
    <text evidence="2">Belongs to the dpy-19 family.</text>
</comment>
<dbReference type="PANTHER" id="PTHR31488">
    <property type="entry name" value="DPY-19-LIKE 1, LIKE (H. SAPIENS)"/>
    <property type="match status" value="1"/>
</dbReference>
<evidence type="ECO:0000256" key="6">
    <source>
        <dbReference type="ARBA" id="ARBA00022989"/>
    </source>
</evidence>
<name>A0A504WVE6_FASGI</name>
<comment type="subcellular location">
    <subcellularLocation>
        <location evidence="1">Membrane</location>
        <topology evidence="1">Multi-pass membrane protein</topology>
    </subcellularLocation>
</comment>
<protein>
    <submittedName>
        <fullName evidence="9">Protein dpy 19 1</fullName>
    </submittedName>
</protein>
<keyword evidence="7 8" id="KW-0472">Membrane</keyword>
<dbReference type="AlphaFoldDB" id="A0A504WVE6"/>
<proteinExistence type="inferred from homology"/>
<dbReference type="GO" id="GO:0000030">
    <property type="term" value="F:mannosyltransferase activity"/>
    <property type="evidence" value="ECO:0007669"/>
    <property type="project" value="TreeGrafter"/>
</dbReference>